<comment type="caution">
    <text evidence="1">The sequence shown here is derived from an EMBL/GenBank/DDBJ whole genome shotgun (WGS) entry which is preliminary data.</text>
</comment>
<proteinExistence type="predicted"/>
<dbReference type="AlphaFoldDB" id="A0A9N9H2H5"/>
<keyword evidence="2" id="KW-1185">Reference proteome</keyword>
<sequence length="75" mass="8488">DYYYYAIRSVPDSEEEGGRLSSSPSELLQLSRTLSKSKTRSVVPMTYLACKEAVSPPPIRKKRSILANSFFAHYL</sequence>
<dbReference type="Proteomes" id="UP000789342">
    <property type="component" value="Unassembled WGS sequence"/>
</dbReference>
<evidence type="ECO:0000313" key="1">
    <source>
        <dbReference type="EMBL" id="CAG8653131.1"/>
    </source>
</evidence>
<protein>
    <submittedName>
        <fullName evidence="1">8244_t:CDS:1</fullName>
    </submittedName>
</protein>
<feature type="non-terminal residue" evidence="1">
    <location>
        <position position="1"/>
    </location>
</feature>
<accession>A0A9N9H2H5</accession>
<gene>
    <name evidence="1" type="ORF">AMORRO_LOCUS10061</name>
</gene>
<organism evidence="1 2">
    <name type="scientific">Acaulospora morrowiae</name>
    <dbReference type="NCBI Taxonomy" id="94023"/>
    <lineage>
        <taxon>Eukaryota</taxon>
        <taxon>Fungi</taxon>
        <taxon>Fungi incertae sedis</taxon>
        <taxon>Mucoromycota</taxon>
        <taxon>Glomeromycotina</taxon>
        <taxon>Glomeromycetes</taxon>
        <taxon>Diversisporales</taxon>
        <taxon>Acaulosporaceae</taxon>
        <taxon>Acaulospora</taxon>
    </lineage>
</organism>
<evidence type="ECO:0000313" key="2">
    <source>
        <dbReference type="Proteomes" id="UP000789342"/>
    </source>
</evidence>
<reference evidence="1" key="1">
    <citation type="submission" date="2021-06" db="EMBL/GenBank/DDBJ databases">
        <authorList>
            <person name="Kallberg Y."/>
            <person name="Tangrot J."/>
            <person name="Rosling A."/>
        </authorList>
    </citation>
    <scope>NUCLEOTIDE SEQUENCE</scope>
    <source>
        <strain evidence="1">CL551</strain>
    </source>
</reference>
<name>A0A9N9H2H5_9GLOM</name>
<dbReference type="EMBL" id="CAJVPV010010614">
    <property type="protein sequence ID" value="CAG8653131.1"/>
    <property type="molecule type" value="Genomic_DNA"/>
</dbReference>